<dbReference type="EMBL" id="BMVG01000035">
    <property type="protein sequence ID" value="GHE12700.1"/>
    <property type="molecule type" value="Genomic_DNA"/>
</dbReference>
<evidence type="ECO:0000256" key="1">
    <source>
        <dbReference type="ARBA" id="ARBA00023015"/>
    </source>
</evidence>
<dbReference type="PANTHER" id="PTHR30055">
    <property type="entry name" value="HTH-TYPE TRANSCRIPTIONAL REGULATOR RUTR"/>
    <property type="match status" value="1"/>
</dbReference>
<dbReference type="InterPro" id="IPR023772">
    <property type="entry name" value="DNA-bd_HTH_TetR-type_CS"/>
</dbReference>
<accession>A0A919D883</accession>
<evidence type="ECO:0000259" key="5">
    <source>
        <dbReference type="PROSITE" id="PS50977"/>
    </source>
</evidence>
<dbReference type="InterPro" id="IPR036271">
    <property type="entry name" value="Tet_transcr_reg_TetR-rel_C_sf"/>
</dbReference>
<evidence type="ECO:0000256" key="3">
    <source>
        <dbReference type="ARBA" id="ARBA00023163"/>
    </source>
</evidence>
<dbReference type="NCBIfam" id="NF041196">
    <property type="entry name" value="ScbR_bind_reg"/>
    <property type="match status" value="1"/>
</dbReference>
<dbReference type="Proteomes" id="UP000655443">
    <property type="component" value="Unassembled WGS sequence"/>
</dbReference>
<proteinExistence type="predicted"/>
<dbReference type="Pfam" id="PF21935">
    <property type="entry name" value="TetR_C_45"/>
    <property type="match status" value="1"/>
</dbReference>
<keyword evidence="2 4" id="KW-0238">DNA-binding</keyword>
<sequence length="211" mass="23085">MARSKQQRSVETREAILRAAAAVFEESGYAGASISRILQRAGATAGSLYFHFKSKEELARAVMTAQPETIVPHLASEGLQRLVDITLVWCHQLRLDLTLRAGVRLTTEQTTFGMADAAAPYDEWVAIMADVLETAAERGELQPGIDPKGLATFIVEHCTGMQLYSAARSSDRADLPQRVVSMWQLLLPGIAVPTVAVRIETRPDRFHPTAA</sequence>
<reference evidence="6" key="1">
    <citation type="journal article" date="2014" name="Int. J. Syst. Evol. Microbiol.">
        <title>Complete genome sequence of Corynebacterium casei LMG S-19264T (=DSM 44701T), isolated from a smear-ripened cheese.</title>
        <authorList>
            <consortium name="US DOE Joint Genome Institute (JGI-PGF)"/>
            <person name="Walter F."/>
            <person name="Albersmeier A."/>
            <person name="Kalinowski J."/>
            <person name="Ruckert C."/>
        </authorList>
    </citation>
    <scope>NUCLEOTIDE SEQUENCE</scope>
    <source>
        <strain evidence="6">JCM 4714</strain>
    </source>
</reference>
<dbReference type="GO" id="GO:0000976">
    <property type="term" value="F:transcription cis-regulatory region binding"/>
    <property type="evidence" value="ECO:0007669"/>
    <property type="project" value="TreeGrafter"/>
</dbReference>
<gene>
    <name evidence="6" type="ORF">GCM10010339_77230</name>
</gene>
<keyword evidence="1" id="KW-0805">Transcription regulation</keyword>
<protein>
    <submittedName>
        <fullName evidence="6">Gamma-butyrolactone-binding protein</fullName>
    </submittedName>
</protein>
<organism evidence="6 7">
    <name type="scientific">Streptomyces alanosinicus</name>
    <dbReference type="NCBI Taxonomy" id="68171"/>
    <lineage>
        <taxon>Bacteria</taxon>
        <taxon>Bacillati</taxon>
        <taxon>Actinomycetota</taxon>
        <taxon>Actinomycetes</taxon>
        <taxon>Kitasatosporales</taxon>
        <taxon>Streptomycetaceae</taxon>
        <taxon>Streptomyces</taxon>
    </lineage>
</organism>
<evidence type="ECO:0000313" key="7">
    <source>
        <dbReference type="Proteomes" id="UP000655443"/>
    </source>
</evidence>
<dbReference type="PRINTS" id="PR00455">
    <property type="entry name" value="HTHTETR"/>
</dbReference>
<dbReference type="InterPro" id="IPR050109">
    <property type="entry name" value="HTH-type_TetR-like_transc_reg"/>
</dbReference>
<evidence type="ECO:0000256" key="2">
    <source>
        <dbReference type="ARBA" id="ARBA00023125"/>
    </source>
</evidence>
<feature type="domain" description="HTH tetR-type" evidence="5">
    <location>
        <begin position="10"/>
        <end position="70"/>
    </location>
</feature>
<dbReference type="RefSeq" id="WP_189958262.1">
    <property type="nucleotide sequence ID" value="NZ_BMVG01000035.1"/>
</dbReference>
<dbReference type="PROSITE" id="PS01081">
    <property type="entry name" value="HTH_TETR_1"/>
    <property type="match status" value="1"/>
</dbReference>
<dbReference type="InterPro" id="IPR009057">
    <property type="entry name" value="Homeodomain-like_sf"/>
</dbReference>
<name>A0A919D883_9ACTN</name>
<evidence type="ECO:0000256" key="4">
    <source>
        <dbReference type="PROSITE-ProRule" id="PRU00335"/>
    </source>
</evidence>
<dbReference type="GO" id="GO:0003700">
    <property type="term" value="F:DNA-binding transcription factor activity"/>
    <property type="evidence" value="ECO:0007669"/>
    <property type="project" value="TreeGrafter"/>
</dbReference>
<dbReference type="InterPro" id="IPR047923">
    <property type="entry name" value="ArpA-like"/>
</dbReference>
<evidence type="ECO:0000313" key="6">
    <source>
        <dbReference type="EMBL" id="GHE12700.1"/>
    </source>
</evidence>
<dbReference type="PANTHER" id="PTHR30055:SF234">
    <property type="entry name" value="HTH-TYPE TRANSCRIPTIONAL REGULATOR BETI"/>
    <property type="match status" value="1"/>
</dbReference>
<feature type="DNA-binding region" description="H-T-H motif" evidence="4">
    <location>
        <begin position="33"/>
        <end position="52"/>
    </location>
</feature>
<keyword evidence="7" id="KW-1185">Reference proteome</keyword>
<comment type="caution">
    <text evidence="6">The sequence shown here is derived from an EMBL/GenBank/DDBJ whole genome shotgun (WGS) entry which is preliminary data.</text>
</comment>
<dbReference type="AlphaFoldDB" id="A0A919D883"/>
<dbReference type="SUPFAM" id="SSF46689">
    <property type="entry name" value="Homeodomain-like"/>
    <property type="match status" value="1"/>
</dbReference>
<dbReference type="SUPFAM" id="SSF48498">
    <property type="entry name" value="Tetracyclin repressor-like, C-terminal domain"/>
    <property type="match status" value="1"/>
</dbReference>
<dbReference type="PROSITE" id="PS50977">
    <property type="entry name" value="HTH_TETR_2"/>
    <property type="match status" value="1"/>
</dbReference>
<dbReference type="InterPro" id="IPR054126">
    <property type="entry name" value="CprB_TetR_C"/>
</dbReference>
<dbReference type="Gene3D" id="1.10.357.10">
    <property type="entry name" value="Tetracycline Repressor, domain 2"/>
    <property type="match status" value="1"/>
</dbReference>
<reference evidence="6" key="2">
    <citation type="submission" date="2020-09" db="EMBL/GenBank/DDBJ databases">
        <authorList>
            <person name="Sun Q."/>
            <person name="Ohkuma M."/>
        </authorList>
    </citation>
    <scope>NUCLEOTIDE SEQUENCE</scope>
    <source>
        <strain evidence="6">JCM 4714</strain>
    </source>
</reference>
<dbReference type="InterPro" id="IPR001647">
    <property type="entry name" value="HTH_TetR"/>
</dbReference>
<keyword evidence="3" id="KW-0804">Transcription</keyword>
<dbReference type="Pfam" id="PF00440">
    <property type="entry name" value="TetR_N"/>
    <property type="match status" value="1"/>
</dbReference>